<organism evidence="1 2">
    <name type="scientific">Carpinus fangiana</name>
    <dbReference type="NCBI Taxonomy" id="176857"/>
    <lineage>
        <taxon>Eukaryota</taxon>
        <taxon>Viridiplantae</taxon>
        <taxon>Streptophyta</taxon>
        <taxon>Embryophyta</taxon>
        <taxon>Tracheophyta</taxon>
        <taxon>Spermatophyta</taxon>
        <taxon>Magnoliopsida</taxon>
        <taxon>eudicotyledons</taxon>
        <taxon>Gunneridae</taxon>
        <taxon>Pentapetalae</taxon>
        <taxon>rosids</taxon>
        <taxon>fabids</taxon>
        <taxon>Fagales</taxon>
        <taxon>Betulaceae</taxon>
        <taxon>Carpinus</taxon>
    </lineage>
</organism>
<evidence type="ECO:0000313" key="1">
    <source>
        <dbReference type="EMBL" id="KAE8037900.1"/>
    </source>
</evidence>
<accession>A0A660KQD0</accession>
<dbReference type="AlphaFoldDB" id="A0A660KQD0"/>
<reference evidence="1 2" key="1">
    <citation type="submission" date="2019-06" db="EMBL/GenBank/DDBJ databases">
        <title>A chromosomal-level reference genome of Carpinus fangiana (Coryloideae, Betulaceae).</title>
        <authorList>
            <person name="Yang X."/>
            <person name="Wang Z."/>
            <person name="Zhang L."/>
            <person name="Hao G."/>
            <person name="Liu J."/>
            <person name="Yang Y."/>
        </authorList>
    </citation>
    <scope>NUCLEOTIDE SEQUENCE [LARGE SCALE GENOMIC DNA]</scope>
    <source>
        <strain evidence="1">Cfa_2016G</strain>
        <tissue evidence="1">Leaf</tissue>
    </source>
</reference>
<dbReference type="Proteomes" id="UP000327013">
    <property type="component" value="Chromosome 4"/>
</dbReference>
<protein>
    <submittedName>
        <fullName evidence="1">Uncharacterized protein</fullName>
    </submittedName>
</protein>
<evidence type="ECO:0000313" key="2">
    <source>
        <dbReference type="Proteomes" id="UP000327013"/>
    </source>
</evidence>
<proteinExistence type="predicted"/>
<keyword evidence="2" id="KW-1185">Reference proteome</keyword>
<dbReference type="EMBL" id="CM017324">
    <property type="protein sequence ID" value="KAE8037900.1"/>
    <property type="molecule type" value="Genomic_DNA"/>
</dbReference>
<gene>
    <name evidence="1" type="ORF">FH972_010453</name>
</gene>
<name>A0A660KQD0_9ROSI</name>
<sequence>MIRSPPSMTVVLLQRGFAQMTLTDYLQLSLNSFYPPPAMLSLSIAPVSHSDDTHSTAPALSLNSFCPPPATLSLPRSCLSLTPATLNSL</sequence>